<dbReference type="SUPFAM" id="SSF56601">
    <property type="entry name" value="beta-lactamase/transpeptidase-like"/>
    <property type="match status" value="1"/>
</dbReference>
<comment type="caution">
    <text evidence="2">The sequence shown here is derived from an EMBL/GenBank/DDBJ whole genome shotgun (WGS) entry which is preliminary data.</text>
</comment>
<accession>A0A4Q7NYQ7</accession>
<proteinExistence type="predicted"/>
<name>A0A4Q7NYQ7_9ACTN</name>
<gene>
    <name evidence="2" type="ORF">EV189_0784</name>
</gene>
<dbReference type="Pfam" id="PF00144">
    <property type="entry name" value="Beta-lactamase"/>
    <property type="match status" value="1"/>
</dbReference>
<evidence type="ECO:0000313" key="3">
    <source>
        <dbReference type="Proteomes" id="UP000293638"/>
    </source>
</evidence>
<dbReference type="Proteomes" id="UP000293638">
    <property type="component" value="Unassembled WGS sequence"/>
</dbReference>
<dbReference type="RefSeq" id="WP_130491599.1">
    <property type="nucleotide sequence ID" value="NZ_SGXD01000001.1"/>
</dbReference>
<dbReference type="Gene3D" id="3.40.710.10">
    <property type="entry name" value="DD-peptidase/beta-lactamase superfamily"/>
    <property type="match status" value="1"/>
</dbReference>
<evidence type="ECO:0000313" key="2">
    <source>
        <dbReference type="EMBL" id="RZS91542.1"/>
    </source>
</evidence>
<dbReference type="InterPro" id="IPR012338">
    <property type="entry name" value="Beta-lactam/transpept-like"/>
</dbReference>
<dbReference type="InterPro" id="IPR001466">
    <property type="entry name" value="Beta-lactam-related"/>
</dbReference>
<dbReference type="OrthoDB" id="9773047at2"/>
<dbReference type="PANTHER" id="PTHR43283">
    <property type="entry name" value="BETA-LACTAMASE-RELATED"/>
    <property type="match status" value="1"/>
</dbReference>
<protein>
    <submittedName>
        <fullName evidence="2">CubicO group peptidase (Beta-lactamase class C family)</fullName>
    </submittedName>
</protein>
<sequence>MADLPRSTPSEQGVDPAGVLALLDALDAHPEIWPHSLVLVRRGAVVAEGSWSPWDGERPQLVYSLSKGFTSTAAGLAVAEGLFGLDDLVLDHYPELAGEPLDERWGRLRVRHLLSMASGHAADTVDHLEDKAHPVRSFLRIPPDAEPGTLFAYNQPCTYTVGELVTRTSGEGLTDFLQGRLFDRIGVHHGGWLRLPNGQEVASSGFFTTTGSVARHGLLLLQRGRWDGEQLLPEAWVDEASKVHVPTPDAGGPDWEQGYGFQFWRSRHGFRGDGAFGQYCLVLPEQDAVLALFTETTDMGAVLDLVWEHLLPAFDRAPGADDVALAARLGSLSLPPVAGAPTGEGFDAYTASRGSGAGLTVRRDGTGWVIGTAGVEVPLGTGEWRTATTGAPGGGRITLATSGAWDEHGDLRASIAFVETPHTLDVTARADGTAELTWRAGAPLHVSPLLEMHAPGA</sequence>
<keyword evidence="3" id="KW-1185">Reference proteome</keyword>
<dbReference type="AlphaFoldDB" id="A0A4Q7NYQ7"/>
<reference evidence="2 3" key="1">
    <citation type="submission" date="2019-02" db="EMBL/GenBank/DDBJ databases">
        <title>Genomic Encyclopedia of Type Strains, Phase IV (KMG-IV): sequencing the most valuable type-strain genomes for metagenomic binning, comparative biology and taxonomic classification.</title>
        <authorList>
            <person name="Goeker M."/>
        </authorList>
    </citation>
    <scope>NUCLEOTIDE SEQUENCE [LARGE SCALE GENOMIC DNA]</scope>
    <source>
        <strain evidence="2 3">DSM 45622</strain>
    </source>
</reference>
<dbReference type="InterPro" id="IPR050789">
    <property type="entry name" value="Diverse_Enzym_Activities"/>
</dbReference>
<dbReference type="EMBL" id="SGXD01000001">
    <property type="protein sequence ID" value="RZS91542.1"/>
    <property type="molecule type" value="Genomic_DNA"/>
</dbReference>
<evidence type="ECO:0000259" key="1">
    <source>
        <dbReference type="Pfam" id="PF00144"/>
    </source>
</evidence>
<feature type="domain" description="Beta-lactamase-related" evidence="1">
    <location>
        <begin position="36"/>
        <end position="298"/>
    </location>
</feature>
<organism evidence="2 3">
    <name type="scientific">Motilibacter rhizosphaerae</name>
    <dbReference type="NCBI Taxonomy" id="598652"/>
    <lineage>
        <taxon>Bacteria</taxon>
        <taxon>Bacillati</taxon>
        <taxon>Actinomycetota</taxon>
        <taxon>Actinomycetes</taxon>
        <taxon>Motilibacterales</taxon>
        <taxon>Motilibacteraceae</taxon>
        <taxon>Motilibacter</taxon>
    </lineage>
</organism>
<dbReference type="PANTHER" id="PTHR43283:SF7">
    <property type="entry name" value="BETA-LACTAMASE-RELATED DOMAIN-CONTAINING PROTEIN"/>
    <property type="match status" value="1"/>
</dbReference>